<reference evidence="2 3" key="1">
    <citation type="submission" date="2006-03" db="EMBL/GenBank/DDBJ databases">
        <title>Annotation of Plasmodium falciparum HB3.</title>
        <authorList>
            <consortium name="The Broad Institute Genome Sequencing Platform"/>
            <person name="Volkman S.K."/>
            <person name="Neafsey D.E."/>
            <person name="Dash A.P."/>
            <person name="Chitnis C.E."/>
            <person name="Hartl D.L."/>
            <person name="Young S.K."/>
            <person name="Zeng Q."/>
            <person name="Koehrsen M."/>
            <person name="Alvarado L."/>
            <person name="Berlin A."/>
            <person name="Borenstein D."/>
            <person name="Chapman S.B."/>
            <person name="Chen Z."/>
            <person name="Engels R."/>
            <person name="Freedman E."/>
            <person name="Gellesch M."/>
            <person name="Goldberg J."/>
            <person name="Griggs A."/>
            <person name="Gujja S."/>
            <person name="Heilman E.R."/>
            <person name="Heiman D.I."/>
            <person name="Howarth C."/>
            <person name="Jen D."/>
            <person name="Larson L."/>
            <person name="Mehta T."/>
            <person name="Neiman D."/>
            <person name="Park D."/>
            <person name="Pearson M."/>
            <person name="Roberts A."/>
            <person name="Saif S."/>
            <person name="Shea T."/>
            <person name="Shenoy N."/>
            <person name="Sisk P."/>
            <person name="Stolte C."/>
            <person name="Sykes S."/>
            <person name="Walk T."/>
            <person name="White J."/>
            <person name="Yandava C."/>
            <person name="Haas B."/>
            <person name="Henn M.R."/>
            <person name="Nusbaum C."/>
            <person name="Birren B."/>
        </authorList>
    </citation>
    <scope>NUCLEOTIDE SEQUENCE [LARGE SCALE GENOMIC DNA]</scope>
    <source>
        <strain evidence="2">HB3</strain>
    </source>
</reference>
<evidence type="ECO:0000313" key="2">
    <source>
        <dbReference type="EMBL" id="KOB63578.1"/>
    </source>
</evidence>
<sequence>MRAEKTDEKTIIDYNVLNYKLNKEYDKYHKKNISLKRNKKNTPIKDVLYKMIFKGKTFWNVLKNFITVLGFTSLISYTIWAILYFTNIEALVGISFGFVSLGTKCKYRF</sequence>
<organism evidence="2 3">
    <name type="scientific">Plasmodium falciparum (isolate HB3)</name>
    <dbReference type="NCBI Taxonomy" id="137071"/>
    <lineage>
        <taxon>Eukaryota</taxon>
        <taxon>Sar</taxon>
        <taxon>Alveolata</taxon>
        <taxon>Apicomplexa</taxon>
        <taxon>Aconoidasida</taxon>
        <taxon>Haemosporida</taxon>
        <taxon>Plasmodiidae</taxon>
        <taxon>Plasmodium</taxon>
        <taxon>Plasmodium (Laverania)</taxon>
    </lineage>
</organism>
<name>A0A0L7KJQ2_PLAFX</name>
<protein>
    <submittedName>
        <fullName evidence="2">Uncharacterized protein</fullName>
    </submittedName>
</protein>
<keyword evidence="1" id="KW-1133">Transmembrane helix</keyword>
<evidence type="ECO:0000256" key="1">
    <source>
        <dbReference type="SAM" id="Phobius"/>
    </source>
</evidence>
<keyword evidence="1" id="KW-0812">Transmembrane</keyword>
<dbReference type="KEGG" id="pfh:PFHG_05397"/>
<gene>
    <name evidence="2" type="ORF">PFHG_05397</name>
</gene>
<keyword evidence="1" id="KW-0472">Membrane</keyword>
<dbReference type="EMBL" id="CH672251">
    <property type="protein sequence ID" value="KOB63578.1"/>
    <property type="molecule type" value="Genomic_DNA"/>
</dbReference>
<dbReference type="Proteomes" id="UP000054289">
    <property type="component" value="Unassembled WGS sequence"/>
</dbReference>
<feature type="transmembrane region" description="Helical" evidence="1">
    <location>
        <begin position="57"/>
        <end position="75"/>
    </location>
</feature>
<dbReference type="AlphaFoldDB" id="A0A0L7KJQ2"/>
<proteinExistence type="predicted"/>
<feature type="transmembrane region" description="Helical" evidence="1">
    <location>
        <begin position="81"/>
        <end position="101"/>
    </location>
</feature>
<reference evidence="3" key="2">
    <citation type="submission" date="2006-03" db="EMBL/GenBank/DDBJ databases">
        <title>The genome sequence of the Plasmodium falciparum HB3.</title>
        <authorList>
            <consortium name="The Broad Institute Genome Sequencing Platform"/>
            <person name="Birren B."/>
            <person name="Lander E."/>
            <person name="Galagan J."/>
            <person name="Nusbaum C."/>
            <person name="Devon K."/>
            <person name="Henn M."/>
            <person name="Jaffe D."/>
            <person name="Butler J."/>
            <person name="Alvarez P."/>
            <person name="Gnerre S."/>
            <person name="Grabherr M."/>
            <person name="Kleber M."/>
            <person name="Mauceli E."/>
            <person name="Brockman W."/>
            <person name="MacCallum I.A."/>
            <person name="Rounsley S."/>
            <person name="Young S."/>
            <person name="LaButti K."/>
            <person name="Pushparaj V."/>
            <person name="DeCaprio D."/>
            <person name="Crawford M."/>
            <person name="Koehrsen M."/>
            <person name="Engels R."/>
            <person name="Montgomery P."/>
            <person name="Pearson M."/>
            <person name="Howarth C."/>
            <person name="Larson L."/>
            <person name="Luoma S."/>
            <person name="White J."/>
            <person name="Kodira C."/>
            <person name="Zeng Q."/>
            <person name="Oleary S."/>
            <person name="Yandava C."/>
            <person name="Alvarado L."/>
            <person name="Wirth D."/>
            <person name="Volkman S."/>
            <person name="Hartl D."/>
        </authorList>
    </citation>
    <scope>NUCLEOTIDE SEQUENCE [LARGE SCALE GENOMIC DNA]</scope>
</reference>
<accession>A0A0L7KJQ2</accession>
<dbReference type="OrthoDB" id="10499886at2759"/>
<evidence type="ECO:0000313" key="3">
    <source>
        <dbReference type="Proteomes" id="UP000054289"/>
    </source>
</evidence>